<dbReference type="InterPro" id="IPR017941">
    <property type="entry name" value="Rieske_2Fe-2S"/>
</dbReference>
<feature type="domain" description="Rieske" evidence="5">
    <location>
        <begin position="13"/>
        <end position="114"/>
    </location>
</feature>
<dbReference type="Pfam" id="PF00355">
    <property type="entry name" value="Rieske"/>
    <property type="match status" value="1"/>
</dbReference>
<evidence type="ECO:0000256" key="3">
    <source>
        <dbReference type="ARBA" id="ARBA00023004"/>
    </source>
</evidence>
<keyword evidence="1" id="KW-0001">2Fe-2S</keyword>
<keyword evidence="3" id="KW-0408">Iron</keyword>
<gene>
    <name evidence="6" type="ORF">NYF23_12445</name>
</gene>
<keyword evidence="7" id="KW-1185">Reference proteome</keyword>
<dbReference type="PROSITE" id="PS51296">
    <property type="entry name" value="RIESKE"/>
    <property type="match status" value="1"/>
</dbReference>
<name>A0ABY5TLU0_9GAMM</name>
<dbReference type="Gene3D" id="2.102.10.10">
    <property type="entry name" value="Rieske [2Fe-2S] iron-sulphur domain"/>
    <property type="match status" value="1"/>
</dbReference>
<evidence type="ECO:0000313" key="6">
    <source>
        <dbReference type="EMBL" id="UVW34810.1"/>
    </source>
</evidence>
<protein>
    <submittedName>
        <fullName evidence="6">Rieske (2Fe-2S) protein</fullName>
    </submittedName>
</protein>
<dbReference type="InterPro" id="IPR036922">
    <property type="entry name" value="Rieske_2Fe-2S_sf"/>
</dbReference>
<dbReference type="CDD" id="cd03467">
    <property type="entry name" value="Rieske"/>
    <property type="match status" value="1"/>
</dbReference>
<dbReference type="PANTHER" id="PTHR40261:SF1">
    <property type="entry name" value="RIESKE DOMAIN-CONTAINING PROTEIN"/>
    <property type="match status" value="1"/>
</dbReference>
<evidence type="ECO:0000256" key="4">
    <source>
        <dbReference type="ARBA" id="ARBA00023014"/>
    </source>
</evidence>
<keyword evidence="4" id="KW-0411">Iron-sulfur</keyword>
<keyword evidence="2" id="KW-0479">Metal-binding</keyword>
<evidence type="ECO:0000259" key="5">
    <source>
        <dbReference type="PROSITE" id="PS51296"/>
    </source>
</evidence>
<organism evidence="6 7">
    <name type="scientific">SAR92 clade bacterium H455</name>
    <dbReference type="NCBI Taxonomy" id="2974818"/>
    <lineage>
        <taxon>Bacteria</taxon>
        <taxon>Pseudomonadati</taxon>
        <taxon>Pseudomonadota</taxon>
        <taxon>Gammaproteobacteria</taxon>
        <taxon>Cellvibrionales</taxon>
        <taxon>Porticoccaceae</taxon>
        <taxon>SAR92 clade</taxon>
    </lineage>
</organism>
<reference evidence="6" key="1">
    <citation type="submission" date="2022-08" db="EMBL/GenBank/DDBJ databases">
        <title>Catabolic pathway analysis in culturable SAR92 clade bacteria reveals their overlooked roles in DMSP degradation in coastal seas.</title>
        <authorList>
            <person name="He X."/>
            <person name="Zhang X."/>
            <person name="Zhang Y."/>
        </authorList>
    </citation>
    <scope>NUCLEOTIDE SEQUENCE</scope>
    <source>
        <strain evidence="6">H455</strain>
    </source>
</reference>
<proteinExistence type="predicted"/>
<accession>A0ABY5TLU0</accession>
<dbReference type="PANTHER" id="PTHR40261">
    <property type="match status" value="1"/>
</dbReference>
<sequence length="136" mass="15293">MDNSNQQLVERDYFLCQLSDLEDLQSIELEIDERKLFAIRQGNQLYAYWNSCPHMGIPLNWMPGKFLDLDGALLQCSAHGALFQINSGECIGGPCVGDHLTPIALKQNGDQYFISADQPLPARLINLREAALRDLD</sequence>
<dbReference type="Proteomes" id="UP001059934">
    <property type="component" value="Chromosome"/>
</dbReference>
<evidence type="ECO:0000256" key="1">
    <source>
        <dbReference type="ARBA" id="ARBA00022714"/>
    </source>
</evidence>
<evidence type="ECO:0000256" key="2">
    <source>
        <dbReference type="ARBA" id="ARBA00022723"/>
    </source>
</evidence>
<dbReference type="SUPFAM" id="SSF50022">
    <property type="entry name" value="ISP domain"/>
    <property type="match status" value="1"/>
</dbReference>
<dbReference type="EMBL" id="CP103416">
    <property type="protein sequence ID" value="UVW34810.1"/>
    <property type="molecule type" value="Genomic_DNA"/>
</dbReference>
<evidence type="ECO:0000313" key="7">
    <source>
        <dbReference type="Proteomes" id="UP001059934"/>
    </source>
</evidence>